<keyword evidence="2" id="KW-1185">Reference proteome</keyword>
<reference evidence="1 2" key="1">
    <citation type="journal article" date="2011" name="Int. J. Syst. Evol. Microbiol.">
        <title>Zhongshania antarctica gen. nov., sp. nov. and Zhongshania guokunii sp. nov., gammaproteobacteria respectively isolated from coastal attached (fast) ice and surface seawater of the Antarctic.</title>
        <authorList>
            <person name="Li H.J."/>
            <person name="Zhang X.Y."/>
            <person name="Chen C.X."/>
            <person name="Zhang Y.J."/>
            <person name="Gao Z.M."/>
            <person name="Yu Y."/>
            <person name="Chen X.L."/>
            <person name="Chen B."/>
            <person name="Zhang Y.Z."/>
        </authorList>
    </citation>
    <scope>NUCLEOTIDE SEQUENCE [LARGE SCALE GENOMIC DNA]</scope>
    <source>
        <strain evidence="1 2">ZS6-22T</strain>
    </source>
</reference>
<protein>
    <submittedName>
        <fullName evidence="1">P27 family phage terminase small subunit</fullName>
    </submittedName>
</protein>
<dbReference type="RefSeq" id="WP_368381403.1">
    <property type="nucleotide sequence ID" value="NZ_JBFRYA010000007.1"/>
</dbReference>
<dbReference type="EMBL" id="JBFRYA010000007">
    <property type="protein sequence ID" value="MEX1669132.1"/>
    <property type="molecule type" value="Genomic_DNA"/>
</dbReference>
<organism evidence="1 2">
    <name type="scientific">Zhongshania guokunii</name>
    <dbReference type="NCBI Taxonomy" id="641783"/>
    <lineage>
        <taxon>Bacteria</taxon>
        <taxon>Pseudomonadati</taxon>
        <taxon>Pseudomonadota</taxon>
        <taxon>Gammaproteobacteria</taxon>
        <taxon>Cellvibrionales</taxon>
        <taxon>Spongiibacteraceae</taxon>
        <taxon>Zhongshania</taxon>
    </lineage>
</organism>
<proteinExistence type="predicted"/>
<comment type="caution">
    <text evidence="1">The sequence shown here is derived from an EMBL/GenBank/DDBJ whole genome shotgun (WGS) entry which is preliminary data.</text>
</comment>
<sequence length="156" mass="17852">MAGRYPNENQVAKHPAFDEGVEKAAENEAAHIERAQELRPAGLSESELLVWNRIAPELSRLSRLRAHYVDFIAEYCIVKARMDAARIDLDQEQWVYMTTGRHGIQWKSRPEVAQLNDDWRKWNSLVAQLGLSPATELRFNDRQGTLFDGNDEFGGI</sequence>
<dbReference type="Pfam" id="PF05119">
    <property type="entry name" value="Terminase_4"/>
    <property type="match status" value="1"/>
</dbReference>
<gene>
    <name evidence="1" type="ORF">AB4876_09425</name>
</gene>
<dbReference type="Proteomes" id="UP001557485">
    <property type="component" value="Unassembled WGS sequence"/>
</dbReference>
<name>A0ABV3U765_9GAMM</name>
<evidence type="ECO:0000313" key="1">
    <source>
        <dbReference type="EMBL" id="MEX1669132.1"/>
    </source>
</evidence>
<accession>A0ABV3U765</accession>
<dbReference type="InterPro" id="IPR006448">
    <property type="entry name" value="Phage_term_ssu_P27"/>
</dbReference>
<evidence type="ECO:0000313" key="2">
    <source>
        <dbReference type="Proteomes" id="UP001557485"/>
    </source>
</evidence>